<dbReference type="OrthoDB" id="9985472at2759"/>
<feature type="domain" description="CENP-V/GFA" evidence="5">
    <location>
        <begin position="11"/>
        <end position="87"/>
    </location>
</feature>
<dbReference type="RefSeq" id="XP_028475769.1">
    <property type="nucleotide sequence ID" value="XM_028623795.1"/>
</dbReference>
<evidence type="ECO:0000256" key="1">
    <source>
        <dbReference type="ARBA" id="ARBA00005495"/>
    </source>
</evidence>
<dbReference type="PANTHER" id="PTHR33337">
    <property type="entry name" value="GFA DOMAIN-CONTAINING PROTEIN"/>
    <property type="match status" value="1"/>
</dbReference>
<comment type="similarity">
    <text evidence="1">Belongs to the Gfa family.</text>
</comment>
<dbReference type="PROSITE" id="PS51891">
    <property type="entry name" value="CENP_V_GFA"/>
    <property type="match status" value="1"/>
</dbReference>
<dbReference type="InterPro" id="IPR011057">
    <property type="entry name" value="Mss4-like_sf"/>
</dbReference>
<name>A0A427XQF0_9TREE</name>
<gene>
    <name evidence="6" type="ORF">EHS24_008484</name>
</gene>
<dbReference type="Gene3D" id="3.90.1590.10">
    <property type="entry name" value="glutathione-dependent formaldehyde- activating enzyme (gfa)"/>
    <property type="match status" value="1"/>
</dbReference>
<keyword evidence="7" id="KW-1185">Reference proteome</keyword>
<dbReference type="Pfam" id="PF04828">
    <property type="entry name" value="GFA"/>
    <property type="match status" value="1"/>
</dbReference>
<evidence type="ECO:0000313" key="6">
    <source>
        <dbReference type="EMBL" id="RSH81050.1"/>
    </source>
</evidence>
<dbReference type="SUPFAM" id="SSF51316">
    <property type="entry name" value="Mss4-like"/>
    <property type="match status" value="1"/>
</dbReference>
<evidence type="ECO:0000256" key="3">
    <source>
        <dbReference type="ARBA" id="ARBA00022833"/>
    </source>
</evidence>
<dbReference type="AlphaFoldDB" id="A0A427XQF0"/>
<dbReference type="InterPro" id="IPR006913">
    <property type="entry name" value="CENP-V/GFA"/>
</dbReference>
<dbReference type="GeneID" id="39593027"/>
<dbReference type="GO" id="GO:0046872">
    <property type="term" value="F:metal ion binding"/>
    <property type="evidence" value="ECO:0007669"/>
    <property type="project" value="UniProtKB-KW"/>
</dbReference>
<dbReference type="Proteomes" id="UP000279236">
    <property type="component" value="Unassembled WGS sequence"/>
</dbReference>
<keyword evidence="4" id="KW-0456">Lyase</keyword>
<evidence type="ECO:0000313" key="7">
    <source>
        <dbReference type="Proteomes" id="UP000279236"/>
    </source>
</evidence>
<dbReference type="PANTHER" id="PTHR33337:SF30">
    <property type="entry name" value="DUF636 DOMAIN PROTEIN (AFU_ORTHOLOGUE AFUA_1G03180)"/>
    <property type="match status" value="1"/>
</dbReference>
<sequence>MATASGNPGWINGSCNCGKITVSLKPPSDGLHVCHCIDCRKFTGAIAAFLLQLPAADFKIEGEYRTWNTIGNTGLKVGRYFCGECGS</sequence>
<accession>A0A427XQF0</accession>
<proteinExistence type="inferred from homology"/>
<dbReference type="EMBL" id="RSCE01000007">
    <property type="protein sequence ID" value="RSH81050.1"/>
    <property type="molecule type" value="Genomic_DNA"/>
</dbReference>
<evidence type="ECO:0000256" key="2">
    <source>
        <dbReference type="ARBA" id="ARBA00022723"/>
    </source>
</evidence>
<dbReference type="GO" id="GO:0016846">
    <property type="term" value="F:carbon-sulfur lyase activity"/>
    <property type="evidence" value="ECO:0007669"/>
    <property type="project" value="InterPro"/>
</dbReference>
<protein>
    <recommendedName>
        <fullName evidence="5">CENP-V/GFA domain-containing protein</fullName>
    </recommendedName>
</protein>
<organism evidence="6 7">
    <name type="scientific">Apiotrichum porosum</name>
    <dbReference type="NCBI Taxonomy" id="105984"/>
    <lineage>
        <taxon>Eukaryota</taxon>
        <taxon>Fungi</taxon>
        <taxon>Dikarya</taxon>
        <taxon>Basidiomycota</taxon>
        <taxon>Agaricomycotina</taxon>
        <taxon>Tremellomycetes</taxon>
        <taxon>Trichosporonales</taxon>
        <taxon>Trichosporonaceae</taxon>
        <taxon>Apiotrichum</taxon>
    </lineage>
</organism>
<evidence type="ECO:0000259" key="5">
    <source>
        <dbReference type="PROSITE" id="PS51891"/>
    </source>
</evidence>
<evidence type="ECO:0000256" key="4">
    <source>
        <dbReference type="ARBA" id="ARBA00023239"/>
    </source>
</evidence>
<reference evidence="6 7" key="1">
    <citation type="submission" date="2018-11" db="EMBL/GenBank/DDBJ databases">
        <title>Genome sequence of Apiotrichum porosum DSM 27194.</title>
        <authorList>
            <person name="Aliyu H."/>
            <person name="Gorte O."/>
            <person name="Ochsenreither K."/>
        </authorList>
    </citation>
    <scope>NUCLEOTIDE SEQUENCE [LARGE SCALE GENOMIC DNA]</scope>
    <source>
        <strain evidence="6 7">DSM 27194</strain>
    </source>
</reference>
<keyword evidence="3" id="KW-0862">Zinc</keyword>
<comment type="caution">
    <text evidence="6">The sequence shown here is derived from an EMBL/GenBank/DDBJ whole genome shotgun (WGS) entry which is preliminary data.</text>
</comment>
<dbReference type="STRING" id="105984.A0A427XQF0"/>
<keyword evidence="2" id="KW-0479">Metal-binding</keyword>